<evidence type="ECO:0000313" key="4">
    <source>
        <dbReference type="Proteomes" id="UP000240957"/>
    </source>
</evidence>
<reference evidence="3 4" key="2">
    <citation type="submission" date="2018-08" db="EMBL/GenBank/DDBJ databases">
        <title>The draft genome of Acinetobacter sichuanensis strain WCHAc060041.</title>
        <authorList>
            <person name="Qin J."/>
            <person name="Feng Y."/>
            <person name="Zong Z."/>
        </authorList>
    </citation>
    <scope>NUCLEOTIDE SEQUENCE [LARGE SCALE GENOMIC DNA]</scope>
    <source>
        <strain evidence="3 4">WCHAc060041</strain>
    </source>
</reference>
<reference evidence="2" key="4">
    <citation type="submission" date="2024-09" db="EMBL/GenBank/DDBJ databases">
        <authorList>
            <person name="Sun Q."/>
            <person name="Mori K."/>
        </authorList>
    </citation>
    <scope>NUCLEOTIDE SEQUENCE</scope>
    <source>
        <strain evidence="2">KCTC 62575</strain>
    </source>
</reference>
<dbReference type="GO" id="GO:0110154">
    <property type="term" value="P:RNA decapping"/>
    <property type="evidence" value="ECO:0007669"/>
    <property type="project" value="TreeGrafter"/>
</dbReference>
<dbReference type="SUPFAM" id="SSF56300">
    <property type="entry name" value="Metallo-dependent phosphatases"/>
    <property type="match status" value="1"/>
</dbReference>
<name>A0A371YV82_9GAMM</name>
<dbReference type="InterPro" id="IPR004843">
    <property type="entry name" value="Calcineurin-like_PHP"/>
</dbReference>
<dbReference type="PANTHER" id="PTHR42850:SF10">
    <property type="entry name" value="SERINE_THREONINE-PROTEIN PHOSPHATASE 1"/>
    <property type="match status" value="1"/>
</dbReference>
<dbReference type="GO" id="GO:0008803">
    <property type="term" value="F:bis(5'-nucleosyl)-tetraphosphatase (symmetrical) activity"/>
    <property type="evidence" value="ECO:0007669"/>
    <property type="project" value="TreeGrafter"/>
</dbReference>
<dbReference type="EMBL" id="PYIX02000002">
    <property type="protein sequence ID" value="RFC85319.1"/>
    <property type="molecule type" value="Genomic_DNA"/>
</dbReference>
<reference evidence="5" key="3">
    <citation type="journal article" date="2019" name="Int. J. Syst. Evol. Microbiol.">
        <title>The Global Catalogue of Microorganisms (GCM) 10K type strain sequencing project: providing services to taxonomists for standard genome sequencing and annotation.</title>
        <authorList>
            <consortium name="The Broad Institute Genomics Platform"/>
            <consortium name="The Broad Institute Genome Sequencing Center for Infectious Disease"/>
            <person name="Wu L."/>
            <person name="Ma J."/>
        </authorList>
    </citation>
    <scope>NUCLEOTIDE SEQUENCE [LARGE SCALE GENOMIC DNA]</scope>
    <source>
        <strain evidence="5">KCTC 62575</strain>
    </source>
</reference>
<dbReference type="GO" id="GO:0005737">
    <property type="term" value="C:cytoplasm"/>
    <property type="evidence" value="ECO:0007669"/>
    <property type="project" value="TreeGrafter"/>
</dbReference>
<dbReference type="Gene3D" id="3.60.21.10">
    <property type="match status" value="1"/>
</dbReference>
<feature type="domain" description="Calcineurin-like phosphoesterase" evidence="1">
    <location>
        <begin position="19"/>
        <end position="196"/>
    </location>
</feature>
<proteinExistence type="predicted"/>
<comment type="caution">
    <text evidence="3">The sequence shown here is derived from an EMBL/GenBank/DDBJ whole genome shotgun (WGS) entry which is preliminary data.</text>
</comment>
<evidence type="ECO:0000313" key="3">
    <source>
        <dbReference type="EMBL" id="RFC85319.1"/>
    </source>
</evidence>
<dbReference type="EMBL" id="JBHRSF010000005">
    <property type="protein sequence ID" value="MFC2993962.1"/>
    <property type="molecule type" value="Genomic_DNA"/>
</dbReference>
<accession>A0A371YV82</accession>
<dbReference type="InterPro" id="IPR050126">
    <property type="entry name" value="Ap4A_hydrolase"/>
</dbReference>
<gene>
    <name evidence="2" type="ORF">ACFODO_01495</name>
    <name evidence="3" type="ORF">C9E89_002775</name>
</gene>
<dbReference type="AlphaFoldDB" id="A0A371YV82"/>
<dbReference type="InterPro" id="IPR029052">
    <property type="entry name" value="Metallo-depent_PP-like"/>
</dbReference>
<dbReference type="OrthoDB" id="5296354at2"/>
<dbReference type="Proteomes" id="UP001595455">
    <property type="component" value="Unassembled WGS sequence"/>
</dbReference>
<protein>
    <submittedName>
        <fullName evidence="2">Metallophosphoesterase</fullName>
    </submittedName>
    <submittedName>
        <fullName evidence="3">Serine/threonine-protein phosphatase 2</fullName>
    </submittedName>
</protein>
<evidence type="ECO:0000313" key="2">
    <source>
        <dbReference type="EMBL" id="MFC2993962.1"/>
    </source>
</evidence>
<reference evidence="2" key="1">
    <citation type="journal article" date="2014" name="Int. J. Syst. Evol. Microbiol.">
        <title>Complete genome of a new Firmicutes species belonging to the dominant human colonic microbiota ('Ruminococcus bicirculans') reveals two chromosomes and a selective capacity to utilize plant glucans.</title>
        <authorList>
            <consortium name="NISC Comparative Sequencing Program"/>
            <person name="Wegmann U."/>
            <person name="Louis P."/>
            <person name="Goesmann A."/>
            <person name="Henrissat B."/>
            <person name="Duncan S.H."/>
            <person name="Flint H.J."/>
        </authorList>
    </citation>
    <scope>NUCLEOTIDE SEQUENCE</scope>
    <source>
        <strain evidence="2">KCTC 62575</strain>
    </source>
</reference>
<dbReference type="PANTHER" id="PTHR42850">
    <property type="entry name" value="METALLOPHOSPHOESTERASE"/>
    <property type="match status" value="1"/>
</dbReference>
<evidence type="ECO:0000313" key="5">
    <source>
        <dbReference type="Proteomes" id="UP001595455"/>
    </source>
</evidence>
<dbReference type="RefSeq" id="WP_107006913.1">
    <property type="nucleotide sequence ID" value="NZ_JBHRSF010000005.1"/>
</dbReference>
<organism evidence="3 4">
    <name type="scientific">Acinetobacter sichuanensis</name>
    <dbReference type="NCBI Taxonomy" id="2136183"/>
    <lineage>
        <taxon>Bacteria</taxon>
        <taxon>Pseudomonadati</taxon>
        <taxon>Pseudomonadota</taxon>
        <taxon>Gammaproteobacteria</taxon>
        <taxon>Moraxellales</taxon>
        <taxon>Moraxellaceae</taxon>
        <taxon>Acinetobacter</taxon>
    </lineage>
</organism>
<dbReference type="Pfam" id="PF00149">
    <property type="entry name" value="Metallophos"/>
    <property type="match status" value="1"/>
</dbReference>
<dbReference type="Proteomes" id="UP000240957">
    <property type="component" value="Unassembled WGS sequence"/>
</dbReference>
<evidence type="ECO:0000259" key="1">
    <source>
        <dbReference type="Pfam" id="PF00149"/>
    </source>
</evidence>
<sequence>MAKPLDINRVEYYHYEQGRLFVVGDLHGCYDALMQELQRVNFNFQQDLLIAVGDLVDRGAESLKCLNLTKEPWFKSILGNHEEMCMLGQHDVGMADLHAQHGGEWFYELPLAEQHKVIQQCQTLPLVLEVQYQGLNYGFVHGDIEHHDWNTFKAQINDHQSREIILWGRSRIRNSARKKFDVITGIDYVFLGHTVVDLVTKRHNCYFIDTGAVFGAQLTVLEIDKNLAIEQQLNVIK</sequence>
<keyword evidence="5" id="KW-1185">Reference proteome</keyword>
<dbReference type="GO" id="GO:0016791">
    <property type="term" value="F:phosphatase activity"/>
    <property type="evidence" value="ECO:0007669"/>
    <property type="project" value="TreeGrafter"/>
</dbReference>